<name>Q9ZVW4_ARATH</name>
<evidence type="ECO:0000313" key="2">
    <source>
        <dbReference type="EMBL" id="AAC67201.1"/>
    </source>
</evidence>
<proteinExistence type="predicted"/>
<evidence type="ECO:0000256" key="1">
    <source>
        <dbReference type="SAM" id="Phobius"/>
    </source>
</evidence>
<organism evidence="2">
    <name type="scientific">Arabidopsis thaliana</name>
    <name type="common">Mouse-ear cress</name>
    <dbReference type="NCBI Taxonomy" id="3702"/>
    <lineage>
        <taxon>Eukaryota</taxon>
        <taxon>Viridiplantae</taxon>
        <taxon>Streptophyta</taxon>
        <taxon>Embryophyta</taxon>
        <taxon>Tracheophyta</taxon>
        <taxon>Spermatophyta</taxon>
        <taxon>Magnoliopsida</taxon>
        <taxon>eudicotyledons</taxon>
        <taxon>Gunneridae</taxon>
        <taxon>Pentapetalae</taxon>
        <taxon>rosids</taxon>
        <taxon>malvids</taxon>
        <taxon>Brassicales</taxon>
        <taxon>Brassicaceae</taxon>
        <taxon>Camelineae</taxon>
        <taxon>Arabidopsis</taxon>
    </lineage>
</organism>
<feature type="transmembrane region" description="Helical" evidence="1">
    <location>
        <begin position="26"/>
        <end position="43"/>
    </location>
</feature>
<dbReference type="EMBL" id="AC005171">
    <property type="protein sequence ID" value="AAC67201.1"/>
    <property type="molecule type" value="Genomic_DNA"/>
</dbReference>
<accession>Q9ZVW4</accession>
<protein>
    <submittedName>
        <fullName evidence="2">Uncharacterized protein At2g06970</fullName>
    </submittedName>
</protein>
<sequence length="98" mass="10828">MTSIPSSTSHTTLEAVSFSATSLYKVYIYSSFSYVFLPCFFSLQDKNSNIFILSTTHEIMNPSYPTRSLDSSAKRPNSLPMTRTLLAGLSTALLTQTT</sequence>
<gene>
    <name evidence="2" type="ordered locus">At2g06970</name>
</gene>
<keyword evidence="1" id="KW-0472">Membrane</keyword>
<keyword evidence="1" id="KW-1133">Transmembrane helix</keyword>
<dbReference type="AlphaFoldDB" id="Q9ZVW4"/>
<reference evidence="2" key="3">
    <citation type="submission" date="2002-02" db="EMBL/GenBank/DDBJ databases">
        <authorList>
            <person name="Town C.D."/>
            <person name="Kaul S."/>
        </authorList>
    </citation>
    <scope>NUCLEOTIDE SEQUENCE</scope>
</reference>
<reference evidence="2" key="2">
    <citation type="submission" date="2000-03" db="EMBL/GenBank/DDBJ databases">
        <authorList>
            <person name="Rounsley S.D."/>
            <person name="Lin X."/>
            <person name="Kaul S."/>
            <person name="Shea T.P."/>
            <person name="Fujii C.Y."/>
            <person name="Mason T.M."/>
            <person name="Shen M."/>
            <person name="Ronning C.M."/>
            <person name="Fraser C.M."/>
            <person name="Somerville C.R."/>
            <person name="Venter J.C."/>
        </authorList>
    </citation>
    <scope>NUCLEOTIDE SEQUENCE</scope>
</reference>
<dbReference type="PIR" id="H84480">
    <property type="entry name" value="H84480"/>
</dbReference>
<reference key="1">
    <citation type="journal article" date="1999" name="Nature">
        <title>Sequence and analysis of chromosome 2 of the plant Arabidopsis thaliana.</title>
        <authorList>
            <person name="Lin X."/>
            <person name="Kaul S."/>
            <person name="Rounsley S."/>
            <person name="Shea T.P."/>
            <person name="Benito M.I."/>
            <person name="Town C.D."/>
            <person name="Fujii C.Y."/>
            <person name="Mason T."/>
            <person name="Bowman C.L."/>
            <person name="Barnstead M."/>
            <person name="Feldblyum T.V."/>
            <person name="Buell C.R."/>
            <person name="Ketchum K.A."/>
            <person name="Lee J."/>
            <person name="Ronning C.M."/>
            <person name="Koo H.L."/>
            <person name="Moffat K.S."/>
            <person name="Cronin L.A."/>
            <person name="Shen M."/>
            <person name="Pai G."/>
            <person name="Van Aken S."/>
            <person name="Umayam L."/>
            <person name="Tallon L.J."/>
            <person name="Gill J.E."/>
            <person name="Adams M.D."/>
            <person name="Carrera A.J."/>
            <person name="Creasy T.H."/>
            <person name="Goodman H.M."/>
            <person name="Somerville C.R."/>
            <person name="Copenhaver G.P."/>
            <person name="Preuss D."/>
            <person name="Nierman W.C."/>
            <person name="White O."/>
            <person name="Eisen J.A."/>
            <person name="Salzberg S.L."/>
            <person name="Fraser C.M."/>
            <person name="Venter J.C."/>
        </authorList>
    </citation>
    <scope>NUCLEOTIDE SEQUENCE [LARGE SCALE GENOMIC DNA]</scope>
    <source>
        <strain>cv. Columbia</strain>
    </source>
</reference>
<keyword evidence="1" id="KW-0812">Transmembrane</keyword>